<dbReference type="RefSeq" id="WP_260748953.1">
    <property type="nucleotide sequence ID" value="NZ_CP092109.1"/>
</dbReference>
<dbReference type="EMBL" id="CP092109">
    <property type="protein sequence ID" value="UWZ80595.1"/>
    <property type="molecule type" value="Genomic_DNA"/>
</dbReference>
<keyword evidence="2" id="KW-1185">Reference proteome</keyword>
<organism evidence="1 2">
    <name type="scientific">Geoalkalibacter halelectricus</name>
    <dbReference type="NCBI Taxonomy" id="2847045"/>
    <lineage>
        <taxon>Bacteria</taxon>
        <taxon>Pseudomonadati</taxon>
        <taxon>Thermodesulfobacteriota</taxon>
        <taxon>Desulfuromonadia</taxon>
        <taxon>Desulfuromonadales</taxon>
        <taxon>Geoalkalibacteraceae</taxon>
        <taxon>Geoalkalibacter</taxon>
    </lineage>
</organism>
<dbReference type="Pfam" id="PF12276">
    <property type="entry name" value="DUF3617"/>
    <property type="match status" value="1"/>
</dbReference>
<dbReference type="InterPro" id="IPR022061">
    <property type="entry name" value="DUF3617"/>
</dbReference>
<sequence>MKHTLSILAVCAALLIGSQVWGQNLKIEPGLWEHTVRMSSQSGQMEEMMREARRQLDALPPEQRQMMEQMMAAQGVSIGEDESTFRVCISEEDAARDQLHLADENCTQEILERSGNTLRVRFACDDDPPSHGEGEVTIVSSREYTGRAVIKTDVDGSPETINVRQTARWLSSDCGNLRPLGQ</sequence>
<proteinExistence type="predicted"/>
<evidence type="ECO:0000313" key="1">
    <source>
        <dbReference type="EMBL" id="UWZ80595.1"/>
    </source>
</evidence>
<dbReference type="Proteomes" id="UP001060414">
    <property type="component" value="Chromosome"/>
</dbReference>
<protein>
    <submittedName>
        <fullName evidence="1">DUF3617 domain-containing protein</fullName>
    </submittedName>
</protein>
<reference evidence="1" key="1">
    <citation type="journal article" date="2022" name="Environ. Microbiol.">
        <title>Geoalkalibacter halelectricus SAP #1 sp. nov. possessing extracellular electron transfer and mineral#reducing capabilities from a haloalkaline environment.</title>
        <authorList>
            <person name="Yadav S."/>
            <person name="Singh R."/>
            <person name="Sundharam S.S."/>
            <person name="Chaudhary S."/>
            <person name="Krishnamurthi S."/>
            <person name="Patil S.A."/>
        </authorList>
    </citation>
    <scope>NUCLEOTIDE SEQUENCE</scope>
    <source>
        <strain evidence="1">SAP-1</strain>
    </source>
</reference>
<gene>
    <name evidence="1" type="ORF">L9S41_04145</name>
</gene>
<accession>A0ABY5ZN68</accession>
<evidence type="ECO:0000313" key="2">
    <source>
        <dbReference type="Proteomes" id="UP001060414"/>
    </source>
</evidence>
<name>A0ABY5ZN68_9BACT</name>